<dbReference type="Proteomes" id="UP000605361">
    <property type="component" value="Unassembled WGS sequence"/>
</dbReference>
<dbReference type="PANTHER" id="PTHR30036:SF7">
    <property type="entry name" value="ABC TRANSPORTER PERIPLASMIC-BINDING PROTEIN YPHF"/>
    <property type="match status" value="1"/>
</dbReference>
<comment type="subcellular location">
    <subcellularLocation>
        <location evidence="1">Cell envelope</location>
    </subcellularLocation>
</comment>
<dbReference type="SUPFAM" id="SSF53822">
    <property type="entry name" value="Periplasmic binding protein-like I"/>
    <property type="match status" value="1"/>
</dbReference>
<dbReference type="EMBL" id="JADOGI010000541">
    <property type="protein sequence ID" value="MBF8194709.1"/>
    <property type="molecule type" value="Genomic_DNA"/>
</dbReference>
<dbReference type="InterPro" id="IPR028082">
    <property type="entry name" value="Peripla_BP_I"/>
</dbReference>
<accession>A0A931APH8</accession>
<evidence type="ECO:0000256" key="1">
    <source>
        <dbReference type="ARBA" id="ARBA00004196"/>
    </source>
</evidence>
<comment type="caution">
    <text evidence="4">The sequence shown here is derived from an EMBL/GenBank/DDBJ whole genome shotgun (WGS) entry which is preliminary data.</text>
</comment>
<reference evidence="4" key="1">
    <citation type="submission" date="2020-11" db="EMBL/GenBank/DDBJ databases">
        <title>Whole-genome analyses of Nonomuraea sp. K274.</title>
        <authorList>
            <person name="Veyisoglu A."/>
        </authorList>
    </citation>
    <scope>NUCLEOTIDE SEQUENCE</scope>
    <source>
        <strain evidence="4">K274</strain>
    </source>
</reference>
<dbReference type="AlphaFoldDB" id="A0A931APH8"/>
<evidence type="ECO:0000313" key="4">
    <source>
        <dbReference type="EMBL" id="MBF8194709.1"/>
    </source>
</evidence>
<sequence>MRAQLDAGADALAFVGTRQDAFNDVVAEARERGVPVVAFDLDAPGSGRLLFVGMEAPYQAGRRVGEQMAALVGGGATVLVQTGSDQAPGAVGKRAGFVDVMAGHGITVVEAPSDGEDPAHARALAEALLEDNPQATGMFGVYGYHPIVQAKAVHTLGRDGSVAIVGFDLLPETVELLESGAVAKSTWIQEYYFGFYAAAAISDLVRLGIREALTLRGMDAESPAENVFVPRPVTFTRQTIGTFRKWSDEKRLAQRTTATSL</sequence>
<dbReference type="GO" id="GO:0030288">
    <property type="term" value="C:outer membrane-bounded periplasmic space"/>
    <property type="evidence" value="ECO:0007669"/>
    <property type="project" value="TreeGrafter"/>
</dbReference>
<keyword evidence="5" id="KW-1185">Reference proteome</keyword>
<evidence type="ECO:0000259" key="3">
    <source>
        <dbReference type="Pfam" id="PF13407"/>
    </source>
</evidence>
<feature type="domain" description="Periplasmic binding protein" evidence="3">
    <location>
        <begin position="5"/>
        <end position="205"/>
    </location>
</feature>
<name>A0A931APH8_9ACTN</name>
<dbReference type="InterPro" id="IPR050555">
    <property type="entry name" value="Bact_Solute-Bind_Prot2"/>
</dbReference>
<dbReference type="PANTHER" id="PTHR30036">
    <property type="entry name" value="D-XYLOSE-BINDING PERIPLASMIC PROTEIN"/>
    <property type="match status" value="1"/>
</dbReference>
<evidence type="ECO:0000313" key="5">
    <source>
        <dbReference type="Proteomes" id="UP000605361"/>
    </source>
</evidence>
<dbReference type="GO" id="GO:0030246">
    <property type="term" value="F:carbohydrate binding"/>
    <property type="evidence" value="ECO:0007669"/>
    <property type="project" value="TreeGrafter"/>
</dbReference>
<proteinExistence type="inferred from homology"/>
<dbReference type="Pfam" id="PF13407">
    <property type="entry name" value="Peripla_BP_4"/>
    <property type="match status" value="1"/>
</dbReference>
<organism evidence="4 5">
    <name type="scientific">Nonomuraea cypriaca</name>
    <dbReference type="NCBI Taxonomy" id="1187855"/>
    <lineage>
        <taxon>Bacteria</taxon>
        <taxon>Bacillati</taxon>
        <taxon>Actinomycetota</taxon>
        <taxon>Actinomycetes</taxon>
        <taxon>Streptosporangiales</taxon>
        <taxon>Streptosporangiaceae</taxon>
        <taxon>Nonomuraea</taxon>
    </lineage>
</organism>
<evidence type="ECO:0000256" key="2">
    <source>
        <dbReference type="ARBA" id="ARBA00007639"/>
    </source>
</evidence>
<dbReference type="Gene3D" id="3.40.50.2300">
    <property type="match status" value="2"/>
</dbReference>
<gene>
    <name evidence="4" type="ORF">ITP53_55495</name>
</gene>
<protein>
    <submittedName>
        <fullName evidence="4">Substrate-binding domain-containing protein</fullName>
    </submittedName>
</protein>
<comment type="similarity">
    <text evidence="2">Belongs to the bacterial solute-binding protein 2 family.</text>
</comment>
<dbReference type="InterPro" id="IPR025997">
    <property type="entry name" value="SBP_2_dom"/>
</dbReference>